<dbReference type="Pfam" id="PF13413">
    <property type="entry name" value="HTH_25"/>
    <property type="match status" value="1"/>
</dbReference>
<dbReference type="PANTHER" id="PTHR34475">
    <property type="match status" value="1"/>
</dbReference>
<proteinExistence type="predicted"/>
<keyword evidence="2" id="KW-1133">Transmembrane helix</keyword>
<keyword evidence="2" id="KW-0472">Membrane</keyword>
<accession>A0ABT3PSP7</accession>
<dbReference type="InterPro" id="IPR050400">
    <property type="entry name" value="Bact_Cytoskel_RodZ"/>
</dbReference>
<organism evidence="3 4">
    <name type="scientific">Fodinibius salsisoli</name>
    <dbReference type="NCBI Taxonomy" id="2820877"/>
    <lineage>
        <taxon>Bacteria</taxon>
        <taxon>Pseudomonadati</taxon>
        <taxon>Balneolota</taxon>
        <taxon>Balneolia</taxon>
        <taxon>Balneolales</taxon>
        <taxon>Balneolaceae</taxon>
        <taxon>Fodinibius</taxon>
    </lineage>
</organism>
<dbReference type="PANTHER" id="PTHR34475:SF1">
    <property type="entry name" value="CYTOSKELETON PROTEIN RODZ"/>
    <property type="match status" value="1"/>
</dbReference>
<feature type="region of interest" description="Disordered" evidence="1">
    <location>
        <begin position="85"/>
        <end position="146"/>
    </location>
</feature>
<keyword evidence="2" id="KW-0812">Transmembrane</keyword>
<sequence>MPSLGNDLALIRKSQGLTIEEIHQSTKIPKKVLSSIEDNSIFQNSDGSAIYVRSYVRSYAKALSIEEQKIVYALNRVQHNNYDGSLIEDEQRSSFEDSDAPDQKNDDITEQTKDDEASQEEEETTSDQPSQPEASAPKEENPVLRSQDVESVDWVNLGYQFQPAKTVKSKRRFALIVGLILLAVAAFFVYWFYFKGAPTNTQTTQQGLPQTTSTPDSIQSELNPRASDDTVNLSDFRGQPQAQGALPDTLSIVLYAAYEKLEPVRVYTDITDQLNPYWIQRGEAIEFDFVNEFHFRDGLSSIVLLMNGHVITDFEEQFLNPETGRVEINRSFFQEDSKWLQPAPDTLPIQAPPPSVVHDLDN</sequence>
<evidence type="ECO:0000256" key="2">
    <source>
        <dbReference type="SAM" id="Phobius"/>
    </source>
</evidence>
<dbReference type="EMBL" id="JAGGJA010000018">
    <property type="protein sequence ID" value="MCW9708855.1"/>
    <property type="molecule type" value="Genomic_DNA"/>
</dbReference>
<dbReference type="Proteomes" id="UP001207918">
    <property type="component" value="Unassembled WGS sequence"/>
</dbReference>
<protein>
    <submittedName>
        <fullName evidence="3">Helix-turn-helix domain-containing protein</fullName>
    </submittedName>
</protein>
<feature type="compositionally biased region" description="Basic and acidic residues" evidence="1">
    <location>
        <begin position="89"/>
        <end position="116"/>
    </location>
</feature>
<feature type="region of interest" description="Disordered" evidence="1">
    <location>
        <begin position="202"/>
        <end position="242"/>
    </location>
</feature>
<dbReference type="InterPro" id="IPR010982">
    <property type="entry name" value="Lambda_DNA-bd_dom_sf"/>
</dbReference>
<evidence type="ECO:0000313" key="3">
    <source>
        <dbReference type="EMBL" id="MCW9708855.1"/>
    </source>
</evidence>
<evidence type="ECO:0000313" key="4">
    <source>
        <dbReference type="Proteomes" id="UP001207918"/>
    </source>
</evidence>
<keyword evidence="4" id="KW-1185">Reference proteome</keyword>
<reference evidence="3 4" key="1">
    <citation type="submission" date="2021-03" db="EMBL/GenBank/DDBJ databases">
        <title>Aliifodinibius sp. nov., a new bacterium isolated from saline soil.</title>
        <authorList>
            <person name="Galisteo C."/>
            <person name="De La Haba R."/>
            <person name="Sanchez-Porro C."/>
            <person name="Ventosa A."/>
        </authorList>
    </citation>
    <scope>NUCLEOTIDE SEQUENCE [LARGE SCALE GENOMIC DNA]</scope>
    <source>
        <strain evidence="3 4">1BSP15-2V2</strain>
    </source>
</reference>
<dbReference type="RefSeq" id="WP_265767665.1">
    <property type="nucleotide sequence ID" value="NZ_JAGGJA010000018.1"/>
</dbReference>
<comment type="caution">
    <text evidence="3">The sequence shown here is derived from an EMBL/GenBank/DDBJ whole genome shotgun (WGS) entry which is preliminary data.</text>
</comment>
<evidence type="ECO:0000256" key="1">
    <source>
        <dbReference type="SAM" id="MobiDB-lite"/>
    </source>
</evidence>
<feature type="region of interest" description="Disordered" evidence="1">
    <location>
        <begin position="343"/>
        <end position="362"/>
    </location>
</feature>
<gene>
    <name evidence="3" type="ORF">J6I44_18495</name>
</gene>
<name>A0ABT3PSP7_9BACT</name>
<dbReference type="Gene3D" id="1.10.260.40">
    <property type="entry name" value="lambda repressor-like DNA-binding domains"/>
    <property type="match status" value="1"/>
</dbReference>
<feature type="transmembrane region" description="Helical" evidence="2">
    <location>
        <begin position="173"/>
        <end position="193"/>
    </location>
</feature>
<feature type="compositionally biased region" description="Low complexity" evidence="1">
    <location>
        <begin position="202"/>
        <end position="215"/>
    </location>
</feature>